<proteinExistence type="predicted"/>
<evidence type="ECO:0000313" key="3">
    <source>
        <dbReference type="Proteomes" id="UP000054773"/>
    </source>
</evidence>
<dbReference type="OrthoDB" id="5653628at2"/>
<evidence type="ECO:0008006" key="4">
    <source>
        <dbReference type="Google" id="ProtNLM"/>
    </source>
</evidence>
<dbReference type="EMBL" id="LNYA01000032">
    <property type="protein sequence ID" value="KTC95821.1"/>
    <property type="molecule type" value="Genomic_DNA"/>
</dbReference>
<feature type="transmembrane region" description="Helical" evidence="1">
    <location>
        <begin position="126"/>
        <end position="146"/>
    </location>
</feature>
<feature type="transmembrane region" description="Helical" evidence="1">
    <location>
        <begin position="59"/>
        <end position="79"/>
    </location>
</feature>
<accession>A0A0W0TJZ0</accession>
<keyword evidence="3" id="KW-1185">Reference proteome</keyword>
<name>A0A0W0TJZ0_LEGER</name>
<sequence length="180" mass="20698">MWLAILKTYWRVTTFRETPANTPYSLFILFMAILIYFLIVTLQWELMDLKNQFPLSDTMLAAILLVASYYGYTALLLTVTRKRNRILQTLTTLLVCHLIILMVGFIIVFLTPLLANADMTQAGMRLLVMIYLLKVLVLTLWQFSVAAHIYRQALDSDYLTAILCSFGLLAANILTMTFIR</sequence>
<reference evidence="2 3" key="1">
    <citation type="submission" date="2015-11" db="EMBL/GenBank/DDBJ databases">
        <title>Genomic analysis of 38 Legionella species identifies large and diverse effector repertoires.</title>
        <authorList>
            <person name="Burstein D."/>
            <person name="Amaro F."/>
            <person name="Zusman T."/>
            <person name="Lifshitz Z."/>
            <person name="Cohen O."/>
            <person name="Gilbert J.A."/>
            <person name="Pupko T."/>
            <person name="Shuman H.A."/>
            <person name="Segal G."/>
        </authorList>
    </citation>
    <scope>NUCLEOTIDE SEQUENCE [LARGE SCALE GENOMIC DNA]</scope>
    <source>
        <strain evidence="2 3">SE-32A-C8</strain>
    </source>
</reference>
<dbReference type="STRING" id="448.Lery_2116"/>
<dbReference type="PATRIC" id="fig|448.7.peg.2217"/>
<keyword evidence="1" id="KW-0472">Membrane</keyword>
<feature type="transmembrane region" description="Helical" evidence="1">
    <location>
        <begin position="21"/>
        <end position="39"/>
    </location>
</feature>
<comment type="caution">
    <text evidence="2">The sequence shown here is derived from an EMBL/GenBank/DDBJ whole genome shotgun (WGS) entry which is preliminary data.</text>
</comment>
<dbReference type="RefSeq" id="WP_058527250.1">
    <property type="nucleotide sequence ID" value="NZ_CAAAHY010000017.1"/>
</dbReference>
<gene>
    <name evidence="2" type="ORF">Lery_2116</name>
</gene>
<keyword evidence="1" id="KW-1133">Transmembrane helix</keyword>
<organism evidence="2 3">
    <name type="scientific">Legionella erythra</name>
    <dbReference type="NCBI Taxonomy" id="448"/>
    <lineage>
        <taxon>Bacteria</taxon>
        <taxon>Pseudomonadati</taxon>
        <taxon>Pseudomonadota</taxon>
        <taxon>Gammaproteobacteria</taxon>
        <taxon>Legionellales</taxon>
        <taxon>Legionellaceae</taxon>
        <taxon>Legionella</taxon>
    </lineage>
</organism>
<dbReference type="AlphaFoldDB" id="A0A0W0TJZ0"/>
<evidence type="ECO:0000313" key="2">
    <source>
        <dbReference type="EMBL" id="KTC95821.1"/>
    </source>
</evidence>
<evidence type="ECO:0000256" key="1">
    <source>
        <dbReference type="SAM" id="Phobius"/>
    </source>
</evidence>
<keyword evidence="1" id="KW-0812">Transmembrane</keyword>
<feature type="transmembrane region" description="Helical" evidence="1">
    <location>
        <begin position="91"/>
        <end position="114"/>
    </location>
</feature>
<protein>
    <recommendedName>
        <fullName evidence="4">Yip1 domain protein</fullName>
    </recommendedName>
</protein>
<dbReference type="Proteomes" id="UP000054773">
    <property type="component" value="Unassembled WGS sequence"/>
</dbReference>
<feature type="transmembrane region" description="Helical" evidence="1">
    <location>
        <begin position="158"/>
        <end position="179"/>
    </location>
</feature>